<comment type="caution">
    <text evidence="3">The sequence shown here is derived from an EMBL/GenBank/DDBJ whole genome shotgun (WGS) entry which is preliminary data.</text>
</comment>
<feature type="chain" id="PRO_5041131527" description="Apple domain-containing protein" evidence="1">
    <location>
        <begin position="22"/>
        <end position="387"/>
    </location>
</feature>
<sequence>MKLSLAVLTATAACFAPLASAKPITHSWDLISKRGSNTNVCKDVQLVVSILKLNKATPFCSTFLGIKTQTIPTTKVSTVLTTTTLTESAYATITETAKTEVLTFTNTVTDVTVPTIVATEIIPSTTVLTITVTPDPSIIYTTTYTTPAGVARRSIAVEERGVHFVLPPFVTQYASAAISKACNCLSLTTPTTTSTVQVVQTSTVISTVTETHTNTIPVTLTLSTTEIAKATAFDPKTITSTSTTTSYFTTTLPRVTTTQTVSLPFKTPYCVNILKEKKLVYYGNLVVARTYAGLGNPSVPRGEEGLSMCCQICYNTPDCSFWNYFDRSSGAFCELVGSYTALETGVSATCPKGISPASTVSGTGTDRVNTDAGYYSSGIGPCYKGDF</sequence>
<gene>
    <name evidence="3" type="ORF">TWF191_007112</name>
    <name evidence="2" type="ORF">TWF679_010365</name>
</gene>
<evidence type="ECO:0008006" key="5">
    <source>
        <dbReference type="Google" id="ProtNLM"/>
    </source>
</evidence>
<dbReference type="EMBL" id="WIPF01000042">
    <property type="protein sequence ID" value="KAF3221609.1"/>
    <property type="molecule type" value="Genomic_DNA"/>
</dbReference>
<organism evidence="3 4">
    <name type="scientific">Orbilia oligospora</name>
    <name type="common">Nematode-trapping fungus</name>
    <name type="synonym">Arthrobotrys oligospora</name>
    <dbReference type="NCBI Taxonomy" id="2813651"/>
    <lineage>
        <taxon>Eukaryota</taxon>
        <taxon>Fungi</taxon>
        <taxon>Dikarya</taxon>
        <taxon>Ascomycota</taxon>
        <taxon>Pezizomycotina</taxon>
        <taxon>Orbiliomycetes</taxon>
        <taxon>Orbiliales</taxon>
        <taxon>Orbiliaceae</taxon>
        <taxon>Orbilia</taxon>
    </lineage>
</organism>
<dbReference type="Proteomes" id="UP000614610">
    <property type="component" value="Unassembled WGS sequence"/>
</dbReference>
<dbReference type="Proteomes" id="UP000483672">
    <property type="component" value="Unassembled WGS sequence"/>
</dbReference>
<accession>A0A6G1MMT9</accession>
<feature type="signal peptide" evidence="1">
    <location>
        <begin position="1"/>
        <end position="21"/>
    </location>
</feature>
<evidence type="ECO:0000313" key="3">
    <source>
        <dbReference type="EMBL" id="KAF3221609.1"/>
    </source>
</evidence>
<dbReference type="OrthoDB" id="5431367at2759"/>
<dbReference type="EMBL" id="WIWT01000008">
    <property type="protein sequence ID" value="KAF3219909.1"/>
    <property type="molecule type" value="Genomic_DNA"/>
</dbReference>
<protein>
    <recommendedName>
        <fullName evidence="5">Apple domain-containing protein</fullName>
    </recommendedName>
</protein>
<reference evidence="3 4" key="1">
    <citation type="submission" date="2019-06" db="EMBL/GenBank/DDBJ databases">
        <authorList>
            <person name="Palmer J.M."/>
        </authorList>
    </citation>
    <scope>NUCLEOTIDE SEQUENCE [LARGE SCALE GENOMIC DNA]</scope>
    <source>
        <strain evidence="3 4">TWF191</strain>
        <strain evidence="2">TWF679</strain>
    </source>
</reference>
<evidence type="ECO:0000313" key="2">
    <source>
        <dbReference type="EMBL" id="KAF3219909.1"/>
    </source>
</evidence>
<keyword evidence="1" id="KW-0732">Signal</keyword>
<proteinExistence type="predicted"/>
<evidence type="ECO:0000256" key="1">
    <source>
        <dbReference type="SAM" id="SignalP"/>
    </source>
</evidence>
<name>A0A6G1MMT9_ORBOL</name>
<evidence type="ECO:0000313" key="4">
    <source>
        <dbReference type="Proteomes" id="UP000483672"/>
    </source>
</evidence>
<dbReference type="AlphaFoldDB" id="A0A6G1MMT9"/>